<dbReference type="Pfam" id="PF09320">
    <property type="entry name" value="DUF1977"/>
    <property type="match status" value="1"/>
</dbReference>
<dbReference type="InterPro" id="IPR018253">
    <property type="entry name" value="DnaJ_domain_CS"/>
</dbReference>
<feature type="compositionally biased region" description="Basic and acidic residues" evidence="6">
    <location>
        <begin position="181"/>
        <end position="192"/>
    </location>
</feature>
<keyword evidence="5" id="KW-0472">Membrane</keyword>
<evidence type="ECO:0000256" key="5">
    <source>
        <dbReference type="ARBA" id="ARBA00023136"/>
    </source>
</evidence>
<feature type="domain" description="J" evidence="7">
    <location>
        <begin position="123"/>
        <end position="187"/>
    </location>
</feature>
<evidence type="ECO:0000313" key="8">
    <source>
        <dbReference type="EMBL" id="KAA1087755.1"/>
    </source>
</evidence>
<dbReference type="PANTHER" id="PTHR43908:SF3">
    <property type="entry name" value="AT29763P-RELATED"/>
    <property type="match status" value="1"/>
</dbReference>
<comment type="subcellular location">
    <subcellularLocation>
        <location evidence="1">Endoplasmic reticulum membrane</location>
        <topology evidence="1">Single-pass membrane protein</topology>
    </subcellularLocation>
</comment>
<feature type="compositionally biased region" description="Gly residues" evidence="6">
    <location>
        <begin position="203"/>
        <end position="214"/>
    </location>
</feature>
<feature type="region of interest" description="Disordered" evidence="6">
    <location>
        <begin position="181"/>
        <end position="219"/>
    </location>
</feature>
<dbReference type="CDD" id="cd06257">
    <property type="entry name" value="DnaJ"/>
    <property type="match status" value="1"/>
</dbReference>
<proteinExistence type="predicted"/>
<dbReference type="SUPFAM" id="SSF46565">
    <property type="entry name" value="Chaperone J-domain"/>
    <property type="match status" value="1"/>
</dbReference>
<accession>A0A5B0NEH3</accession>
<dbReference type="GO" id="GO:0005789">
    <property type="term" value="C:endoplasmic reticulum membrane"/>
    <property type="evidence" value="ECO:0007669"/>
    <property type="project" value="UniProtKB-SubCell"/>
</dbReference>
<organism evidence="8 9">
    <name type="scientific">Puccinia graminis f. sp. tritici</name>
    <dbReference type="NCBI Taxonomy" id="56615"/>
    <lineage>
        <taxon>Eukaryota</taxon>
        <taxon>Fungi</taxon>
        <taxon>Dikarya</taxon>
        <taxon>Basidiomycota</taxon>
        <taxon>Pucciniomycotina</taxon>
        <taxon>Pucciniomycetes</taxon>
        <taxon>Pucciniales</taxon>
        <taxon>Pucciniaceae</taxon>
        <taxon>Puccinia</taxon>
    </lineage>
</organism>
<dbReference type="InterPro" id="IPR036869">
    <property type="entry name" value="J_dom_sf"/>
</dbReference>
<protein>
    <recommendedName>
        <fullName evidence="7">J domain-containing protein</fullName>
    </recommendedName>
</protein>
<keyword evidence="3" id="KW-0256">Endoplasmic reticulum</keyword>
<keyword evidence="4" id="KW-1133">Transmembrane helix</keyword>
<dbReference type="EMBL" id="VSWC01000105">
    <property type="protein sequence ID" value="KAA1087755.1"/>
    <property type="molecule type" value="Genomic_DNA"/>
</dbReference>
<dbReference type="PROSITE" id="PS00636">
    <property type="entry name" value="DNAJ_1"/>
    <property type="match status" value="1"/>
</dbReference>
<dbReference type="Gene3D" id="1.10.287.110">
    <property type="entry name" value="DnaJ domain"/>
    <property type="match status" value="1"/>
</dbReference>
<feature type="region of interest" description="Disordered" evidence="6">
    <location>
        <begin position="1"/>
        <end position="20"/>
    </location>
</feature>
<dbReference type="PANTHER" id="PTHR43908">
    <property type="entry name" value="AT29763P-RELATED"/>
    <property type="match status" value="1"/>
</dbReference>
<dbReference type="AlphaFoldDB" id="A0A5B0NEH3"/>
<feature type="region of interest" description="Disordered" evidence="6">
    <location>
        <begin position="48"/>
        <end position="109"/>
    </location>
</feature>
<reference evidence="8 9" key="1">
    <citation type="submission" date="2019-05" db="EMBL/GenBank/DDBJ databases">
        <title>Emergence of the Ug99 lineage of the wheat stem rust pathogen through somatic hybridization.</title>
        <authorList>
            <person name="Li F."/>
            <person name="Upadhyaya N.M."/>
            <person name="Sperschneider J."/>
            <person name="Matny O."/>
            <person name="Nguyen-Phuc H."/>
            <person name="Mago R."/>
            <person name="Raley C."/>
            <person name="Miller M.E."/>
            <person name="Silverstein K.A.T."/>
            <person name="Henningsen E."/>
            <person name="Hirsch C.D."/>
            <person name="Visser B."/>
            <person name="Pretorius Z.A."/>
            <person name="Steffenson B.J."/>
            <person name="Schwessinger B."/>
            <person name="Dodds P.N."/>
            <person name="Figueroa M."/>
        </authorList>
    </citation>
    <scope>NUCLEOTIDE SEQUENCE [LARGE SCALE GENOMIC DNA]</scope>
    <source>
        <strain evidence="8">21-0</strain>
    </source>
</reference>
<feature type="compositionally biased region" description="Basic and acidic residues" evidence="6">
    <location>
        <begin position="1"/>
        <end position="10"/>
    </location>
</feature>
<dbReference type="Pfam" id="PF00226">
    <property type="entry name" value="DnaJ"/>
    <property type="match status" value="1"/>
</dbReference>
<feature type="compositionally biased region" description="Low complexity" evidence="6">
    <location>
        <begin position="55"/>
        <end position="98"/>
    </location>
</feature>
<dbReference type="SMART" id="SM00271">
    <property type="entry name" value="DnaJ"/>
    <property type="match status" value="1"/>
</dbReference>
<evidence type="ECO:0000256" key="6">
    <source>
        <dbReference type="SAM" id="MobiDB-lite"/>
    </source>
</evidence>
<name>A0A5B0NEH3_PUCGR</name>
<dbReference type="OrthoDB" id="1507364at2759"/>
<keyword evidence="2" id="KW-0812">Transmembrane</keyword>
<evidence type="ECO:0000256" key="4">
    <source>
        <dbReference type="ARBA" id="ARBA00022989"/>
    </source>
</evidence>
<keyword evidence="9" id="KW-1185">Reference proteome</keyword>
<evidence type="ECO:0000256" key="1">
    <source>
        <dbReference type="ARBA" id="ARBA00004389"/>
    </source>
</evidence>
<sequence>MEGNRDEAQRAFKLAQSLQSTDPIKSLKFAKKACALYWSPEAAALVKTLETGEGPSTTTTQNPTATSTATNTSSSSATKRSTQPSTPKPSSSNKNPTSEQTPPTYKPAQLELVKKVRRHKITQYYEILELKREADESQIKSAYRKLALALHPDKNNAPGADEAFKMVSKAFQVLSDPDKRAAYDRHGADPDSRSAGVPSSSPFGGGGGGGGGGMHFSHEDAIDPDQLFRMFFGGGGFDHPGMQFGGGPTVFQFGGGGRTTFRRAGFNRRQQQQQNPNEPEVRPASTWISLLPIILFFVVSLIQSFPSLFSSPSTPDPSFSWNPSTVYPIQRVTHTSPGVTYFVNPVEFASHPLWEQYLKANPGLSGTSETTNEEKTMEENKQTLLQDLINESRQLVEKRKANQRQYLVIPKEFKRFELEIENSWVRKLKYECQNARAHRDARRRELMGFLGIGSDWEAIKKLEAELIPACEGLKAMGYVID</sequence>
<dbReference type="FunFam" id="1.10.287.110:FF:000070">
    <property type="entry name" value="Endoplasmic reticulum protein, putative"/>
    <property type="match status" value="1"/>
</dbReference>
<dbReference type="GO" id="GO:0030544">
    <property type="term" value="F:Hsp70 protein binding"/>
    <property type="evidence" value="ECO:0007669"/>
    <property type="project" value="TreeGrafter"/>
</dbReference>
<evidence type="ECO:0000256" key="2">
    <source>
        <dbReference type="ARBA" id="ARBA00022692"/>
    </source>
</evidence>
<dbReference type="GO" id="GO:0071218">
    <property type="term" value="P:cellular response to misfolded protein"/>
    <property type="evidence" value="ECO:0007669"/>
    <property type="project" value="TreeGrafter"/>
</dbReference>
<comment type="caution">
    <text evidence="8">The sequence shown here is derived from an EMBL/GenBank/DDBJ whole genome shotgun (WGS) entry which is preliminary data.</text>
</comment>
<dbReference type="PRINTS" id="PR00625">
    <property type="entry name" value="JDOMAIN"/>
</dbReference>
<dbReference type="InterPro" id="IPR001623">
    <property type="entry name" value="DnaJ_domain"/>
</dbReference>
<dbReference type="InterPro" id="IPR051100">
    <property type="entry name" value="DnaJ_subfamily_B/C"/>
</dbReference>
<evidence type="ECO:0000313" key="9">
    <source>
        <dbReference type="Proteomes" id="UP000324748"/>
    </source>
</evidence>
<dbReference type="InterPro" id="IPR015399">
    <property type="entry name" value="DUF1977_DnaJ-like"/>
</dbReference>
<gene>
    <name evidence="8" type="ORF">PGT21_036348</name>
</gene>
<evidence type="ECO:0000259" key="7">
    <source>
        <dbReference type="PROSITE" id="PS50076"/>
    </source>
</evidence>
<dbReference type="Proteomes" id="UP000324748">
    <property type="component" value="Unassembled WGS sequence"/>
</dbReference>
<evidence type="ECO:0000256" key="3">
    <source>
        <dbReference type="ARBA" id="ARBA00022824"/>
    </source>
</evidence>
<dbReference type="PROSITE" id="PS50076">
    <property type="entry name" value="DNAJ_2"/>
    <property type="match status" value="1"/>
</dbReference>